<comment type="caution">
    <text evidence="4">The sequence shown here is derived from an EMBL/GenBank/DDBJ whole genome shotgun (WGS) entry which is preliminary data.</text>
</comment>
<proteinExistence type="predicted"/>
<dbReference type="AlphaFoldDB" id="A0A5C7T438"/>
<evidence type="ECO:0000256" key="2">
    <source>
        <dbReference type="SAM" id="MobiDB-lite"/>
    </source>
</evidence>
<feature type="compositionally biased region" description="Basic and acidic residues" evidence="2">
    <location>
        <begin position="314"/>
        <end position="358"/>
    </location>
</feature>
<name>A0A5C7T438_THASP</name>
<evidence type="ECO:0000256" key="1">
    <source>
        <dbReference type="SAM" id="Coils"/>
    </source>
</evidence>
<protein>
    <submittedName>
        <fullName evidence="4">Peptidase M23</fullName>
    </submittedName>
</protein>
<dbReference type="EMBL" id="SSFD01000046">
    <property type="protein sequence ID" value="TXH90497.1"/>
    <property type="molecule type" value="Genomic_DNA"/>
</dbReference>
<feature type="compositionally biased region" description="Basic and acidic residues" evidence="2">
    <location>
        <begin position="243"/>
        <end position="252"/>
    </location>
</feature>
<dbReference type="CDD" id="cd12797">
    <property type="entry name" value="M23_peptidase"/>
    <property type="match status" value="1"/>
</dbReference>
<feature type="region of interest" description="Disordered" evidence="2">
    <location>
        <begin position="243"/>
        <end position="263"/>
    </location>
</feature>
<dbReference type="Pfam" id="PF01551">
    <property type="entry name" value="Peptidase_M23"/>
    <property type="match status" value="1"/>
</dbReference>
<dbReference type="Gene3D" id="6.10.250.3150">
    <property type="match status" value="1"/>
</dbReference>
<feature type="compositionally biased region" description="Basic and acidic residues" evidence="2">
    <location>
        <begin position="1"/>
        <end position="16"/>
    </location>
</feature>
<dbReference type="PANTHER" id="PTHR21666:SF270">
    <property type="entry name" value="MUREIN HYDROLASE ACTIVATOR ENVC"/>
    <property type="match status" value="1"/>
</dbReference>
<dbReference type="FunFam" id="2.70.70.10:FF:000003">
    <property type="entry name" value="Murein hydrolase activator EnvC"/>
    <property type="match status" value="1"/>
</dbReference>
<evidence type="ECO:0000259" key="3">
    <source>
        <dbReference type="Pfam" id="PF01551"/>
    </source>
</evidence>
<dbReference type="InterPro" id="IPR016047">
    <property type="entry name" value="M23ase_b-sheet_dom"/>
</dbReference>
<feature type="compositionally biased region" description="Pro residues" evidence="2">
    <location>
        <begin position="363"/>
        <end position="374"/>
    </location>
</feature>
<dbReference type="OrthoDB" id="9784703at2"/>
<feature type="region of interest" description="Disordered" evidence="2">
    <location>
        <begin position="314"/>
        <end position="394"/>
    </location>
</feature>
<feature type="compositionally biased region" description="Low complexity" evidence="2">
    <location>
        <begin position="24"/>
        <end position="43"/>
    </location>
</feature>
<accession>A0A5C7T438</accession>
<organism evidence="4 5">
    <name type="scientific">Thauera aminoaromatica</name>
    <dbReference type="NCBI Taxonomy" id="164330"/>
    <lineage>
        <taxon>Bacteria</taxon>
        <taxon>Pseudomonadati</taxon>
        <taxon>Pseudomonadota</taxon>
        <taxon>Betaproteobacteria</taxon>
        <taxon>Rhodocyclales</taxon>
        <taxon>Zoogloeaceae</taxon>
        <taxon>Thauera</taxon>
    </lineage>
</organism>
<dbReference type="SUPFAM" id="SSF57997">
    <property type="entry name" value="Tropomyosin"/>
    <property type="match status" value="1"/>
</dbReference>
<dbReference type="SUPFAM" id="SSF51261">
    <property type="entry name" value="Duplicated hybrid motif"/>
    <property type="match status" value="1"/>
</dbReference>
<dbReference type="InterPro" id="IPR050570">
    <property type="entry name" value="Cell_wall_metabolism_enzyme"/>
</dbReference>
<dbReference type="GO" id="GO:0004222">
    <property type="term" value="F:metalloendopeptidase activity"/>
    <property type="evidence" value="ECO:0007669"/>
    <property type="project" value="TreeGrafter"/>
</dbReference>
<feature type="domain" description="M23ase beta-sheet core" evidence="3">
    <location>
        <begin position="431"/>
        <end position="525"/>
    </location>
</feature>
<sequence>MRDLASERPRAGHEPPPRAPFTASGPLSDCPPSSPPSSIARPSQLSADPTPLSPRSLKSPIAGACIAALAALLVVPGPAFAQAGGEIAERRSDLDELKQRIRELQEEMAKAEADRTSAQKALVDSERSVSRAVRELARIEGERRNAEKRLAVLEGEQRETAARIDARRGELADWVRRHYVHGAADGVAPLLSARDPNQLARDAHYLEHLGRARLELIEGLRTDLSETRRRADEISARRDRLATLESEQRDRQQQLQTEQSRRKAALAEVSRELQAKKSEVDALQQDEQRLGKLIETLARRARLAAAREAARREAEQREAERRAAAQREAERREAAQREAERRAARARAEHEQRGETAARAEPAPVPRLEAPPPARVERAQRPEPVVGEVRDAASATPTGVRFNQLRGQLRFPVRGELVGRFGAPRAEGGTTWKGVFIRAGNGAEVRSVAGGEVVFSDWLRGYGNLIIVDHGSDYLTIYGNNDSLLKEVGDRVGGGEPIASVGAAGVGNDSGLYFEIRHQGQPLDPMQWMRLN</sequence>
<evidence type="ECO:0000313" key="5">
    <source>
        <dbReference type="Proteomes" id="UP000321192"/>
    </source>
</evidence>
<gene>
    <name evidence="4" type="ORF">E6Q80_03415</name>
</gene>
<reference evidence="4 5" key="1">
    <citation type="submission" date="2018-09" db="EMBL/GenBank/DDBJ databases">
        <title>Metagenome Assembled Genomes from an Advanced Water Purification Facility.</title>
        <authorList>
            <person name="Stamps B.W."/>
            <person name="Spear J.R."/>
        </authorList>
    </citation>
    <scope>NUCLEOTIDE SEQUENCE [LARGE SCALE GENOMIC DNA]</scope>
    <source>
        <strain evidence="4">Bin_27_1</strain>
    </source>
</reference>
<dbReference type="InterPro" id="IPR011055">
    <property type="entry name" value="Dup_hybrid_motif"/>
</dbReference>
<evidence type="ECO:0000313" key="4">
    <source>
        <dbReference type="EMBL" id="TXH90497.1"/>
    </source>
</evidence>
<feature type="region of interest" description="Disordered" evidence="2">
    <location>
        <begin position="1"/>
        <end position="54"/>
    </location>
</feature>
<dbReference type="PANTHER" id="PTHR21666">
    <property type="entry name" value="PEPTIDASE-RELATED"/>
    <property type="match status" value="1"/>
</dbReference>
<feature type="coiled-coil region" evidence="1">
    <location>
        <begin position="87"/>
        <end position="163"/>
    </location>
</feature>
<keyword evidence="1" id="KW-0175">Coiled coil</keyword>
<dbReference type="Gene3D" id="2.70.70.10">
    <property type="entry name" value="Glucose Permease (Domain IIA)"/>
    <property type="match status" value="1"/>
</dbReference>
<dbReference type="Proteomes" id="UP000321192">
    <property type="component" value="Unassembled WGS sequence"/>
</dbReference>